<feature type="region of interest" description="Disordered" evidence="2">
    <location>
        <begin position="252"/>
        <end position="354"/>
    </location>
</feature>
<feature type="compositionally biased region" description="Low complexity" evidence="2">
    <location>
        <begin position="263"/>
        <end position="278"/>
    </location>
</feature>
<dbReference type="InterPro" id="IPR050821">
    <property type="entry name" value="Cytosolic_carboxypeptidase"/>
</dbReference>
<feature type="compositionally biased region" description="Basic residues" evidence="2">
    <location>
        <begin position="730"/>
        <end position="739"/>
    </location>
</feature>
<dbReference type="SUPFAM" id="SSF53187">
    <property type="entry name" value="Zn-dependent exopeptidases"/>
    <property type="match status" value="1"/>
</dbReference>
<proteinExistence type="predicted"/>
<feature type="compositionally biased region" description="Acidic residues" evidence="2">
    <location>
        <begin position="252"/>
        <end position="261"/>
    </location>
</feature>
<dbReference type="EMBL" id="OA882293">
    <property type="protein sequence ID" value="CAD7274495.1"/>
    <property type="molecule type" value="Genomic_DNA"/>
</dbReference>
<evidence type="ECO:0000256" key="1">
    <source>
        <dbReference type="ARBA" id="ARBA00001947"/>
    </source>
</evidence>
<gene>
    <name evidence="3" type="ORF">NMOB1V02_LOCUS2326</name>
</gene>
<evidence type="ECO:0008006" key="5">
    <source>
        <dbReference type="Google" id="ProtNLM"/>
    </source>
</evidence>
<feature type="compositionally biased region" description="Basic residues" evidence="2">
    <location>
        <begin position="291"/>
        <end position="301"/>
    </location>
</feature>
<feature type="compositionally biased region" description="Basic and acidic residues" evidence="2">
    <location>
        <begin position="320"/>
        <end position="333"/>
    </location>
</feature>
<sequence length="754" mass="84021">MFDCISTAFELQIVYALVSTYRSYAFICLYFLCFHRLTDDNNASNKLFFYCDIHGHSRKHNYFMYGCGGGSKSEPGDLSTQVFPLLLSYTSPKMFSFESCRFHVRKDKEGTARVVAFNFGVKYSYTLEASLGGTNLEGKVSHTHWNTWIVALSSRCVQQDILIYYFLLLPISTQPFSFVRRKRNHGIFSSQVGHHFNTTHYKMMGRHFCDALLEFSDDDPSKERMRTRIQTRLAEMGSCAEWPAHVPIHDLESEDQTEDSGSESRASSAKPRKSSTSPGKDTSTDSECVPAKRKSSQKWKRVQNSQIAFSALKHTKTGKPVKDKRNGRSDPRGNSHSKRNNASASAIAPSMRRRITESYKMAKIGVNNRPESSMSKRSELDVTPSEAERQLFHSFSTPSATSSLLQPQLKNSISSFELSNCDRTDEVRSEGGSPEIAKITALMDSLNFSPAKKGFHQCPPVRRHSSSFVLLDAIRKPCNSGINSPQKLGSPIEYSPEDEREIQQLDGSSDVIIIRAQQPRGYSDSAARRHHVRAAISTTRLCTGFRSRSRTPHHLGVPGNFFGGLRAHEERSKSACAVSPPPKPEDLLERRGIIPTFLRSPAKKPQLPPNTNHHSKSSSKKPTNSRSKRPVLEIEDVDAGHDRQQFFPTLGDALGMFKTRDDDSSVSDSAVGGLSACEGVPEAPPPPVKVATGKKKLLPVKNFGKSSSSSKNKAEGSKNENSGTPSNSRGTKRRKKRVVKHEITQMELTAMREN</sequence>
<feature type="region of interest" description="Disordered" evidence="2">
    <location>
        <begin position="598"/>
        <end position="640"/>
    </location>
</feature>
<evidence type="ECO:0000256" key="2">
    <source>
        <dbReference type="SAM" id="MobiDB-lite"/>
    </source>
</evidence>
<keyword evidence="4" id="KW-1185">Reference proteome</keyword>
<organism evidence="3">
    <name type="scientific">Notodromas monacha</name>
    <dbReference type="NCBI Taxonomy" id="399045"/>
    <lineage>
        <taxon>Eukaryota</taxon>
        <taxon>Metazoa</taxon>
        <taxon>Ecdysozoa</taxon>
        <taxon>Arthropoda</taxon>
        <taxon>Crustacea</taxon>
        <taxon>Oligostraca</taxon>
        <taxon>Ostracoda</taxon>
        <taxon>Podocopa</taxon>
        <taxon>Podocopida</taxon>
        <taxon>Cypridocopina</taxon>
        <taxon>Cypridoidea</taxon>
        <taxon>Cyprididae</taxon>
        <taxon>Notodromas</taxon>
    </lineage>
</organism>
<dbReference type="PANTHER" id="PTHR12756">
    <property type="entry name" value="CYTOSOLIC CARBOXYPEPTIDASE"/>
    <property type="match status" value="1"/>
</dbReference>
<dbReference type="EMBL" id="CAJPEX010000256">
    <property type="protein sequence ID" value="CAG0914647.1"/>
    <property type="molecule type" value="Genomic_DNA"/>
</dbReference>
<dbReference type="AlphaFoldDB" id="A0A7R9G9T8"/>
<dbReference type="OrthoDB" id="6382139at2759"/>
<feature type="compositionally biased region" description="Low complexity" evidence="2">
    <location>
        <begin position="701"/>
        <end position="711"/>
    </location>
</feature>
<accession>A0A7R9G9T8</accession>
<dbReference type="PANTHER" id="PTHR12756:SF11">
    <property type="entry name" value="CYTOSOLIC CARBOXYPEPTIDASE 1"/>
    <property type="match status" value="1"/>
</dbReference>
<feature type="compositionally biased region" description="Basic and acidic residues" evidence="2">
    <location>
        <begin position="740"/>
        <end position="754"/>
    </location>
</feature>
<evidence type="ECO:0000313" key="3">
    <source>
        <dbReference type="EMBL" id="CAD7274495.1"/>
    </source>
</evidence>
<name>A0A7R9G9T8_9CRUS</name>
<evidence type="ECO:0000313" key="4">
    <source>
        <dbReference type="Proteomes" id="UP000678499"/>
    </source>
</evidence>
<comment type="cofactor">
    <cofactor evidence="1">
        <name>Zn(2+)</name>
        <dbReference type="ChEBI" id="CHEBI:29105"/>
    </cofactor>
</comment>
<dbReference type="Gene3D" id="3.40.630.10">
    <property type="entry name" value="Zn peptidases"/>
    <property type="match status" value="1"/>
</dbReference>
<dbReference type="Proteomes" id="UP000678499">
    <property type="component" value="Unassembled WGS sequence"/>
</dbReference>
<protein>
    <recommendedName>
        <fullName evidence="5">Cytosolic carboxypeptidase-like protein 5</fullName>
    </recommendedName>
</protein>
<feature type="region of interest" description="Disordered" evidence="2">
    <location>
        <begin position="660"/>
        <end position="754"/>
    </location>
</feature>
<reference evidence="3" key="1">
    <citation type="submission" date="2020-11" db="EMBL/GenBank/DDBJ databases">
        <authorList>
            <person name="Tran Van P."/>
        </authorList>
    </citation>
    <scope>NUCLEOTIDE SEQUENCE</scope>
</reference>